<accession>A0A843UP91</accession>
<keyword evidence="1" id="KW-0472">Membrane</keyword>
<organism evidence="2 3">
    <name type="scientific">Colocasia esculenta</name>
    <name type="common">Wild taro</name>
    <name type="synonym">Arum esculentum</name>
    <dbReference type="NCBI Taxonomy" id="4460"/>
    <lineage>
        <taxon>Eukaryota</taxon>
        <taxon>Viridiplantae</taxon>
        <taxon>Streptophyta</taxon>
        <taxon>Embryophyta</taxon>
        <taxon>Tracheophyta</taxon>
        <taxon>Spermatophyta</taxon>
        <taxon>Magnoliopsida</taxon>
        <taxon>Liliopsida</taxon>
        <taxon>Araceae</taxon>
        <taxon>Aroideae</taxon>
        <taxon>Colocasieae</taxon>
        <taxon>Colocasia</taxon>
    </lineage>
</organism>
<dbReference type="EMBL" id="NMUH01000746">
    <property type="protein sequence ID" value="MQL84207.1"/>
    <property type="molecule type" value="Genomic_DNA"/>
</dbReference>
<dbReference type="AlphaFoldDB" id="A0A843UP91"/>
<protein>
    <recommendedName>
        <fullName evidence="4">CCHC-type domain-containing protein</fullName>
    </recommendedName>
</protein>
<name>A0A843UP91_COLES</name>
<keyword evidence="1" id="KW-0812">Transmembrane</keyword>
<evidence type="ECO:0000313" key="2">
    <source>
        <dbReference type="EMBL" id="MQL84207.1"/>
    </source>
</evidence>
<feature type="non-terminal residue" evidence="2">
    <location>
        <position position="182"/>
    </location>
</feature>
<reference evidence="2" key="1">
    <citation type="submission" date="2017-07" db="EMBL/GenBank/DDBJ databases">
        <title>Taro Niue Genome Assembly and Annotation.</title>
        <authorList>
            <person name="Atibalentja N."/>
            <person name="Keating K."/>
            <person name="Fields C.J."/>
        </authorList>
    </citation>
    <scope>NUCLEOTIDE SEQUENCE</scope>
    <source>
        <strain evidence="2">Niue_2</strain>
        <tissue evidence="2">Leaf</tissue>
    </source>
</reference>
<gene>
    <name evidence="2" type="ORF">Taro_016719</name>
</gene>
<evidence type="ECO:0008006" key="4">
    <source>
        <dbReference type="Google" id="ProtNLM"/>
    </source>
</evidence>
<evidence type="ECO:0000256" key="1">
    <source>
        <dbReference type="SAM" id="Phobius"/>
    </source>
</evidence>
<evidence type="ECO:0000313" key="3">
    <source>
        <dbReference type="Proteomes" id="UP000652761"/>
    </source>
</evidence>
<proteinExistence type="predicted"/>
<comment type="caution">
    <text evidence="2">The sequence shown here is derived from an EMBL/GenBank/DDBJ whole genome shotgun (WGS) entry which is preliminary data.</text>
</comment>
<feature type="transmembrane region" description="Helical" evidence="1">
    <location>
        <begin position="68"/>
        <end position="88"/>
    </location>
</feature>
<dbReference type="Proteomes" id="UP000652761">
    <property type="component" value="Unassembled WGS sequence"/>
</dbReference>
<keyword evidence="3" id="KW-1185">Reference proteome</keyword>
<keyword evidence="1" id="KW-1133">Transmembrane helix</keyword>
<sequence>IPRKRRPRAFWKKARRAGKRDLHLEEQSNAVKEEEGEEEKELVIAVVLVQKEIQPKVGFIVIQRFEYFVLWFGAIVLWCLSCSAQGLVNLCNKSGHMKADCPEGKKKKHINHKKKFHKKKNKAMVATWSDDDQSSDSNEESSSLEKNEICFMVGSSEEQGYTGFIMVVSTHPLMVSTLGHSP</sequence>